<accession>A0ACB7NZT0</accession>
<reference evidence="1 2" key="1">
    <citation type="journal article" date="2021" name="Nat. Commun.">
        <title>Genetic determinants of endophytism in the Arabidopsis root mycobiome.</title>
        <authorList>
            <person name="Mesny F."/>
            <person name="Miyauchi S."/>
            <person name="Thiergart T."/>
            <person name="Pickel B."/>
            <person name="Atanasova L."/>
            <person name="Karlsson M."/>
            <person name="Huettel B."/>
            <person name="Barry K.W."/>
            <person name="Haridas S."/>
            <person name="Chen C."/>
            <person name="Bauer D."/>
            <person name="Andreopoulos W."/>
            <person name="Pangilinan J."/>
            <person name="LaButti K."/>
            <person name="Riley R."/>
            <person name="Lipzen A."/>
            <person name="Clum A."/>
            <person name="Drula E."/>
            <person name="Henrissat B."/>
            <person name="Kohler A."/>
            <person name="Grigoriev I.V."/>
            <person name="Martin F.M."/>
            <person name="Hacquard S."/>
        </authorList>
    </citation>
    <scope>NUCLEOTIDE SEQUENCE [LARGE SCALE GENOMIC DNA]</scope>
    <source>
        <strain evidence="1 2">MPI-SDFR-AT-0079</strain>
    </source>
</reference>
<evidence type="ECO:0000313" key="1">
    <source>
        <dbReference type="EMBL" id="KAH6623128.1"/>
    </source>
</evidence>
<keyword evidence="2" id="KW-1185">Reference proteome</keyword>
<organism evidence="1 2">
    <name type="scientific">Chaetomium tenue</name>
    <dbReference type="NCBI Taxonomy" id="1854479"/>
    <lineage>
        <taxon>Eukaryota</taxon>
        <taxon>Fungi</taxon>
        <taxon>Dikarya</taxon>
        <taxon>Ascomycota</taxon>
        <taxon>Pezizomycotina</taxon>
        <taxon>Sordariomycetes</taxon>
        <taxon>Sordariomycetidae</taxon>
        <taxon>Sordariales</taxon>
        <taxon>Chaetomiaceae</taxon>
        <taxon>Chaetomium</taxon>
    </lineage>
</organism>
<gene>
    <name evidence="1" type="ORF">F5144DRAFT_582458</name>
</gene>
<comment type="caution">
    <text evidence="1">The sequence shown here is derived from an EMBL/GenBank/DDBJ whole genome shotgun (WGS) entry which is preliminary data.</text>
</comment>
<dbReference type="Proteomes" id="UP000724584">
    <property type="component" value="Unassembled WGS sequence"/>
</dbReference>
<name>A0ACB7NZT0_9PEZI</name>
<evidence type="ECO:0000313" key="2">
    <source>
        <dbReference type="Proteomes" id="UP000724584"/>
    </source>
</evidence>
<proteinExistence type="predicted"/>
<sequence>MQIRLHLIRRQAVEQRPAQLRPAAVAAAVDGQLRGEGEGGRVQDGEERGGAVGGEEGHLAFGGLDEGVFGGGVGAVVVVVGGGGGVVGWVVVGLLLGWVGLVGVWRVWAVGMRVSLRGEVRVLVPAHGAGWWWEALGELVLGLVHVWLCVRGWWPKRGVDV</sequence>
<protein>
    <submittedName>
        <fullName evidence="1">Uncharacterized protein</fullName>
    </submittedName>
</protein>
<dbReference type="EMBL" id="JAGIZQ010000006">
    <property type="protein sequence ID" value="KAH6623128.1"/>
    <property type="molecule type" value="Genomic_DNA"/>
</dbReference>